<dbReference type="KEGG" id="tva:4757450"/>
<dbReference type="PROSITE" id="PS50014">
    <property type="entry name" value="BROMODOMAIN_2"/>
    <property type="match status" value="1"/>
</dbReference>
<dbReference type="eggNOG" id="KOG1472">
    <property type="taxonomic scope" value="Eukaryota"/>
</dbReference>
<evidence type="ECO:0000256" key="1">
    <source>
        <dbReference type="ARBA" id="ARBA00023117"/>
    </source>
</evidence>
<protein>
    <submittedName>
        <fullName evidence="4">Bromodomain containing protein</fullName>
    </submittedName>
</protein>
<dbReference type="PRINTS" id="PR00503">
    <property type="entry name" value="BROMODOMAIN"/>
</dbReference>
<keyword evidence="1 2" id="KW-0103">Bromodomain</keyword>
<dbReference type="CDD" id="cd04369">
    <property type="entry name" value="Bromodomain"/>
    <property type="match status" value="1"/>
</dbReference>
<keyword evidence="5" id="KW-1185">Reference proteome</keyword>
<gene>
    <name evidence="4" type="ORF">TVAG_091070</name>
</gene>
<dbReference type="VEuPathDB" id="TrichDB:TVAGG3_0579140"/>
<evidence type="ECO:0000256" key="2">
    <source>
        <dbReference type="PROSITE-ProRule" id="PRU00035"/>
    </source>
</evidence>
<evidence type="ECO:0000313" key="5">
    <source>
        <dbReference type="Proteomes" id="UP000001542"/>
    </source>
</evidence>
<dbReference type="AlphaFoldDB" id="A2F611"/>
<dbReference type="InterPro" id="IPR001487">
    <property type="entry name" value="Bromodomain"/>
</dbReference>
<dbReference type="PANTHER" id="PTHR46136:SF1">
    <property type="entry name" value="TRANSCRIPTION FACTOR GTE11-RELATED"/>
    <property type="match status" value="1"/>
</dbReference>
<reference evidence="4" key="2">
    <citation type="journal article" date="2007" name="Science">
        <title>Draft genome sequence of the sexually transmitted pathogen Trichomonas vaginalis.</title>
        <authorList>
            <person name="Carlton J.M."/>
            <person name="Hirt R.P."/>
            <person name="Silva J.C."/>
            <person name="Delcher A.L."/>
            <person name="Schatz M."/>
            <person name="Zhao Q."/>
            <person name="Wortman J.R."/>
            <person name="Bidwell S.L."/>
            <person name="Alsmark U.C.M."/>
            <person name="Besteiro S."/>
            <person name="Sicheritz-Ponten T."/>
            <person name="Noel C.J."/>
            <person name="Dacks J.B."/>
            <person name="Foster P.G."/>
            <person name="Simillion C."/>
            <person name="Van de Peer Y."/>
            <person name="Miranda-Saavedra D."/>
            <person name="Barton G.J."/>
            <person name="Westrop G.D."/>
            <person name="Mueller S."/>
            <person name="Dessi D."/>
            <person name="Fiori P.L."/>
            <person name="Ren Q."/>
            <person name="Paulsen I."/>
            <person name="Zhang H."/>
            <person name="Bastida-Corcuera F.D."/>
            <person name="Simoes-Barbosa A."/>
            <person name="Brown M.T."/>
            <person name="Hayes R.D."/>
            <person name="Mukherjee M."/>
            <person name="Okumura C.Y."/>
            <person name="Schneider R."/>
            <person name="Smith A.J."/>
            <person name="Vanacova S."/>
            <person name="Villalvazo M."/>
            <person name="Haas B.J."/>
            <person name="Pertea M."/>
            <person name="Feldblyum T.V."/>
            <person name="Utterback T.R."/>
            <person name="Shu C.L."/>
            <person name="Osoegawa K."/>
            <person name="de Jong P.J."/>
            <person name="Hrdy I."/>
            <person name="Horvathova L."/>
            <person name="Zubacova Z."/>
            <person name="Dolezal P."/>
            <person name="Malik S.B."/>
            <person name="Logsdon J.M. Jr."/>
            <person name="Henze K."/>
            <person name="Gupta A."/>
            <person name="Wang C.C."/>
            <person name="Dunne R.L."/>
            <person name="Upcroft J.A."/>
            <person name="Upcroft P."/>
            <person name="White O."/>
            <person name="Salzberg S.L."/>
            <person name="Tang P."/>
            <person name="Chiu C.-H."/>
            <person name="Lee Y.-S."/>
            <person name="Embley T.M."/>
            <person name="Coombs G.H."/>
            <person name="Mottram J.C."/>
            <person name="Tachezy J."/>
            <person name="Fraser-Liggett C.M."/>
            <person name="Johnson P.J."/>
        </authorList>
    </citation>
    <scope>NUCLEOTIDE SEQUENCE [LARGE SCALE GENOMIC DNA]</scope>
    <source>
        <strain evidence="4">G3</strain>
    </source>
</reference>
<dbReference type="Proteomes" id="UP000001542">
    <property type="component" value="Unassembled WGS sequence"/>
</dbReference>
<sequence length="162" mass="18856">MSHVNFSKMPLTKYQLEKCKSLTEKLIAWPLCQPFVEMVDPERDGAPNYLQIIKEPMALQKVLSNLKNGKYDTIEAWKSDVNLIWDNARKYNGEDALYTHMSAEAKLWFNKKVQNFPSSQEEEWMGKMQRASQRFMHCISHPPADIDPHGFITDSVANLRHK</sequence>
<dbReference type="SMART" id="SM00297">
    <property type="entry name" value="BROMO"/>
    <property type="match status" value="1"/>
</dbReference>
<name>A2F611_TRIV3</name>
<dbReference type="SMR" id="A2F611"/>
<dbReference type="RefSeq" id="XP_001312570.1">
    <property type="nucleotide sequence ID" value="XM_001312569.1"/>
</dbReference>
<dbReference type="InterPro" id="IPR036427">
    <property type="entry name" value="Bromodomain-like_sf"/>
</dbReference>
<dbReference type="OrthoDB" id="21449at2759"/>
<dbReference type="InterPro" id="IPR052442">
    <property type="entry name" value="Env_Response_Regulator"/>
</dbReference>
<accession>A2F611</accession>
<dbReference type="STRING" id="5722.A2F611"/>
<dbReference type="VEuPathDB" id="TrichDB:TVAG_091070"/>
<evidence type="ECO:0000259" key="3">
    <source>
        <dbReference type="PROSITE" id="PS50014"/>
    </source>
</evidence>
<proteinExistence type="predicted"/>
<dbReference type="InParanoid" id="A2F611"/>
<organism evidence="4 5">
    <name type="scientific">Trichomonas vaginalis (strain ATCC PRA-98 / G3)</name>
    <dbReference type="NCBI Taxonomy" id="412133"/>
    <lineage>
        <taxon>Eukaryota</taxon>
        <taxon>Metamonada</taxon>
        <taxon>Parabasalia</taxon>
        <taxon>Trichomonadida</taxon>
        <taxon>Trichomonadidae</taxon>
        <taxon>Trichomonas</taxon>
    </lineage>
</organism>
<feature type="domain" description="Bromo" evidence="3">
    <location>
        <begin position="27"/>
        <end position="99"/>
    </location>
</feature>
<dbReference type="EMBL" id="DS113630">
    <property type="protein sequence ID" value="EAX99640.1"/>
    <property type="molecule type" value="Genomic_DNA"/>
</dbReference>
<evidence type="ECO:0000313" key="4">
    <source>
        <dbReference type="EMBL" id="EAX99640.1"/>
    </source>
</evidence>
<dbReference type="Gene3D" id="1.20.920.10">
    <property type="entry name" value="Bromodomain-like"/>
    <property type="match status" value="1"/>
</dbReference>
<dbReference type="PANTHER" id="PTHR46136">
    <property type="entry name" value="TRANSCRIPTION FACTOR GTE8"/>
    <property type="match status" value="1"/>
</dbReference>
<dbReference type="SUPFAM" id="SSF47370">
    <property type="entry name" value="Bromodomain"/>
    <property type="match status" value="1"/>
</dbReference>
<reference evidence="4" key="1">
    <citation type="submission" date="2006-10" db="EMBL/GenBank/DDBJ databases">
        <authorList>
            <person name="Amadeo P."/>
            <person name="Zhao Q."/>
            <person name="Wortman J."/>
            <person name="Fraser-Liggett C."/>
            <person name="Carlton J."/>
        </authorList>
    </citation>
    <scope>NUCLEOTIDE SEQUENCE</scope>
    <source>
        <strain evidence="4">G3</strain>
    </source>
</reference>
<dbReference type="Pfam" id="PF00439">
    <property type="entry name" value="Bromodomain"/>
    <property type="match status" value="1"/>
</dbReference>